<evidence type="ECO:0000313" key="1">
    <source>
        <dbReference type="EMBL" id="KAK2548091.1"/>
    </source>
</evidence>
<reference evidence="1" key="2">
    <citation type="journal article" date="2023" name="Science">
        <title>Genomic signatures of disease resistance in endangered staghorn corals.</title>
        <authorList>
            <person name="Vollmer S.V."/>
            <person name="Selwyn J.D."/>
            <person name="Despard B.A."/>
            <person name="Roesel C.L."/>
        </authorList>
    </citation>
    <scope>NUCLEOTIDE SEQUENCE</scope>
    <source>
        <strain evidence="1">K2</strain>
    </source>
</reference>
<organism evidence="1 2">
    <name type="scientific">Acropora cervicornis</name>
    <name type="common">Staghorn coral</name>
    <dbReference type="NCBI Taxonomy" id="6130"/>
    <lineage>
        <taxon>Eukaryota</taxon>
        <taxon>Metazoa</taxon>
        <taxon>Cnidaria</taxon>
        <taxon>Anthozoa</taxon>
        <taxon>Hexacorallia</taxon>
        <taxon>Scleractinia</taxon>
        <taxon>Astrocoeniina</taxon>
        <taxon>Acroporidae</taxon>
        <taxon>Acropora</taxon>
    </lineage>
</organism>
<dbReference type="EMBL" id="JARQWQ010000156">
    <property type="protein sequence ID" value="KAK2548091.1"/>
    <property type="molecule type" value="Genomic_DNA"/>
</dbReference>
<evidence type="ECO:0000313" key="2">
    <source>
        <dbReference type="Proteomes" id="UP001249851"/>
    </source>
</evidence>
<name>A0AAD9PSH3_ACRCE</name>
<accession>A0AAD9PSH3</accession>
<proteinExistence type="predicted"/>
<sequence>MSKAHLNRKLKLEQIYERPVLRQMKHVEAEDFKRLKGMFNKEQILSSLKEEICELCAQAEHGPRLDASWLVTTTTTTKTVFVPSIMRY</sequence>
<gene>
    <name evidence="1" type="ORF">P5673_031791</name>
</gene>
<dbReference type="AlphaFoldDB" id="A0AAD9PSH3"/>
<keyword evidence="2" id="KW-1185">Reference proteome</keyword>
<protein>
    <submittedName>
        <fullName evidence="1">Uncharacterized protein</fullName>
    </submittedName>
</protein>
<reference evidence="1" key="1">
    <citation type="journal article" date="2023" name="G3 (Bethesda)">
        <title>Whole genome assembly and annotation of the endangered Caribbean coral Acropora cervicornis.</title>
        <authorList>
            <person name="Selwyn J.D."/>
            <person name="Vollmer S.V."/>
        </authorList>
    </citation>
    <scope>NUCLEOTIDE SEQUENCE</scope>
    <source>
        <strain evidence="1">K2</strain>
    </source>
</reference>
<dbReference type="Proteomes" id="UP001249851">
    <property type="component" value="Unassembled WGS sequence"/>
</dbReference>
<comment type="caution">
    <text evidence="1">The sequence shown here is derived from an EMBL/GenBank/DDBJ whole genome shotgun (WGS) entry which is preliminary data.</text>
</comment>